<feature type="region of interest" description="Disordered" evidence="1">
    <location>
        <begin position="50"/>
        <end position="111"/>
    </location>
</feature>
<proteinExistence type="predicted"/>
<feature type="chain" id="PRO_5043864283" evidence="2">
    <location>
        <begin position="43"/>
        <end position="111"/>
    </location>
</feature>
<dbReference type="EMBL" id="OZ034818">
    <property type="protein sequence ID" value="CAL1389412.1"/>
    <property type="molecule type" value="Genomic_DNA"/>
</dbReference>
<organism evidence="3 4">
    <name type="scientific">Linum trigynum</name>
    <dbReference type="NCBI Taxonomy" id="586398"/>
    <lineage>
        <taxon>Eukaryota</taxon>
        <taxon>Viridiplantae</taxon>
        <taxon>Streptophyta</taxon>
        <taxon>Embryophyta</taxon>
        <taxon>Tracheophyta</taxon>
        <taxon>Spermatophyta</taxon>
        <taxon>Magnoliopsida</taxon>
        <taxon>eudicotyledons</taxon>
        <taxon>Gunneridae</taxon>
        <taxon>Pentapetalae</taxon>
        <taxon>rosids</taxon>
        <taxon>fabids</taxon>
        <taxon>Malpighiales</taxon>
        <taxon>Linaceae</taxon>
        <taxon>Linum</taxon>
    </lineage>
</organism>
<protein>
    <submittedName>
        <fullName evidence="3">Uncharacterized protein</fullName>
    </submittedName>
</protein>
<keyword evidence="4" id="KW-1185">Reference proteome</keyword>
<sequence>MASSKTMAAGQSRRMVGVRRCMMMISLILLVAALFSSKTCMAVRGVPSYQDLATPAGSTNGKGTEQETAEKKRKAVRHDKDDDDDDGDDLKGSKFCAHGSLSPPSGHGCGR</sequence>
<evidence type="ECO:0000256" key="2">
    <source>
        <dbReference type="SAM" id="SignalP"/>
    </source>
</evidence>
<keyword evidence="2" id="KW-0732">Signal</keyword>
<dbReference type="AlphaFoldDB" id="A0AAV2EUN1"/>
<evidence type="ECO:0000256" key="1">
    <source>
        <dbReference type="SAM" id="MobiDB-lite"/>
    </source>
</evidence>
<dbReference type="Proteomes" id="UP001497516">
    <property type="component" value="Chromosome 5"/>
</dbReference>
<evidence type="ECO:0000313" key="4">
    <source>
        <dbReference type="Proteomes" id="UP001497516"/>
    </source>
</evidence>
<evidence type="ECO:0000313" key="3">
    <source>
        <dbReference type="EMBL" id="CAL1389412.1"/>
    </source>
</evidence>
<reference evidence="3 4" key="1">
    <citation type="submission" date="2024-04" db="EMBL/GenBank/DDBJ databases">
        <authorList>
            <person name="Fracassetti M."/>
        </authorList>
    </citation>
    <scope>NUCLEOTIDE SEQUENCE [LARGE SCALE GENOMIC DNA]</scope>
</reference>
<name>A0AAV2EUN1_9ROSI</name>
<gene>
    <name evidence="3" type="ORF">LTRI10_LOCUS30269</name>
</gene>
<accession>A0AAV2EUN1</accession>
<feature type="signal peptide" evidence="2">
    <location>
        <begin position="1"/>
        <end position="42"/>
    </location>
</feature>